<gene>
    <name evidence="1" type="ORF">CGI_10008214</name>
</gene>
<proteinExistence type="predicted"/>
<dbReference type="AlphaFoldDB" id="K1PWW8"/>
<dbReference type="EMBL" id="JH815808">
    <property type="protein sequence ID" value="EKC23529.1"/>
    <property type="molecule type" value="Genomic_DNA"/>
</dbReference>
<accession>K1PWW8</accession>
<evidence type="ECO:0000313" key="1">
    <source>
        <dbReference type="EMBL" id="EKC23529.1"/>
    </source>
</evidence>
<protein>
    <submittedName>
        <fullName evidence="1">Uncharacterized protein</fullName>
    </submittedName>
</protein>
<organism evidence="1">
    <name type="scientific">Magallana gigas</name>
    <name type="common">Pacific oyster</name>
    <name type="synonym">Crassostrea gigas</name>
    <dbReference type="NCBI Taxonomy" id="29159"/>
    <lineage>
        <taxon>Eukaryota</taxon>
        <taxon>Metazoa</taxon>
        <taxon>Spiralia</taxon>
        <taxon>Lophotrochozoa</taxon>
        <taxon>Mollusca</taxon>
        <taxon>Bivalvia</taxon>
        <taxon>Autobranchia</taxon>
        <taxon>Pteriomorphia</taxon>
        <taxon>Ostreida</taxon>
        <taxon>Ostreoidea</taxon>
        <taxon>Ostreidae</taxon>
        <taxon>Magallana</taxon>
    </lineage>
</organism>
<reference evidence="1" key="1">
    <citation type="journal article" date="2012" name="Nature">
        <title>The oyster genome reveals stress adaptation and complexity of shell formation.</title>
        <authorList>
            <person name="Zhang G."/>
            <person name="Fang X."/>
            <person name="Guo X."/>
            <person name="Li L."/>
            <person name="Luo R."/>
            <person name="Xu F."/>
            <person name="Yang P."/>
            <person name="Zhang L."/>
            <person name="Wang X."/>
            <person name="Qi H."/>
            <person name="Xiong Z."/>
            <person name="Que H."/>
            <person name="Xie Y."/>
            <person name="Holland P.W."/>
            <person name="Paps J."/>
            <person name="Zhu Y."/>
            <person name="Wu F."/>
            <person name="Chen Y."/>
            <person name="Wang J."/>
            <person name="Peng C."/>
            <person name="Meng J."/>
            <person name="Yang L."/>
            <person name="Liu J."/>
            <person name="Wen B."/>
            <person name="Zhang N."/>
            <person name="Huang Z."/>
            <person name="Zhu Q."/>
            <person name="Feng Y."/>
            <person name="Mount A."/>
            <person name="Hedgecock D."/>
            <person name="Xu Z."/>
            <person name="Liu Y."/>
            <person name="Domazet-Loso T."/>
            <person name="Du Y."/>
            <person name="Sun X."/>
            <person name="Zhang S."/>
            <person name="Liu B."/>
            <person name="Cheng P."/>
            <person name="Jiang X."/>
            <person name="Li J."/>
            <person name="Fan D."/>
            <person name="Wang W."/>
            <person name="Fu W."/>
            <person name="Wang T."/>
            <person name="Wang B."/>
            <person name="Zhang J."/>
            <person name="Peng Z."/>
            <person name="Li Y."/>
            <person name="Li N."/>
            <person name="Wang J."/>
            <person name="Chen M."/>
            <person name="He Y."/>
            <person name="Tan F."/>
            <person name="Song X."/>
            <person name="Zheng Q."/>
            <person name="Huang R."/>
            <person name="Yang H."/>
            <person name="Du X."/>
            <person name="Chen L."/>
            <person name="Yang M."/>
            <person name="Gaffney P.M."/>
            <person name="Wang S."/>
            <person name="Luo L."/>
            <person name="She Z."/>
            <person name="Ming Y."/>
            <person name="Huang W."/>
            <person name="Zhang S."/>
            <person name="Huang B."/>
            <person name="Zhang Y."/>
            <person name="Qu T."/>
            <person name="Ni P."/>
            <person name="Miao G."/>
            <person name="Wang J."/>
            <person name="Wang Q."/>
            <person name="Steinberg C.E."/>
            <person name="Wang H."/>
            <person name="Li N."/>
            <person name="Qian L."/>
            <person name="Zhang G."/>
            <person name="Li Y."/>
            <person name="Yang H."/>
            <person name="Liu X."/>
            <person name="Wang J."/>
            <person name="Yin Y."/>
            <person name="Wang J."/>
        </authorList>
    </citation>
    <scope>NUCLEOTIDE SEQUENCE [LARGE SCALE GENOMIC DNA]</scope>
    <source>
        <strain evidence="1">05x7-T-G4-1.051#20</strain>
    </source>
</reference>
<dbReference type="InParanoid" id="K1PWW8"/>
<dbReference type="HOGENOM" id="CLU_1504877_0_0_1"/>
<sequence>MDLSLLNEEHTIVLTTSWASVSDTKKGVELMYPNKATLVVVLFNRRSNYTQPFLCITSSKTGIKGLSALIEGNTKSAFYEKLLLQVSPKNGNLVVLHCGKGEALQAGVKIGLTVIGVDTRNKMVCYENSVKLESKHGSKCKPSLVPTFTRFPESKYEGLRREVDVGYAYPLLKREYFET</sequence>
<name>K1PWW8_MAGGI</name>